<dbReference type="KEGG" id="plw:D5F53_13610"/>
<accession>A0A385TWE5</accession>
<evidence type="ECO:0000256" key="1">
    <source>
        <dbReference type="SAM" id="Phobius"/>
    </source>
</evidence>
<keyword evidence="3" id="KW-1185">Reference proteome</keyword>
<dbReference type="EMBL" id="CP032412">
    <property type="protein sequence ID" value="AYB47813.1"/>
    <property type="molecule type" value="Genomic_DNA"/>
</dbReference>
<feature type="transmembrane region" description="Helical" evidence="1">
    <location>
        <begin position="39"/>
        <end position="59"/>
    </location>
</feature>
<proteinExistence type="predicted"/>
<dbReference type="RefSeq" id="WP_119851188.1">
    <property type="nucleotide sequence ID" value="NZ_CP032412.1"/>
</dbReference>
<keyword evidence="1" id="KW-0812">Transmembrane</keyword>
<protein>
    <submittedName>
        <fullName evidence="2">Uncharacterized protein</fullName>
    </submittedName>
</protein>
<name>A0A385TWE5_PAELA</name>
<dbReference type="Proteomes" id="UP000266552">
    <property type="component" value="Chromosome"/>
</dbReference>
<sequence length="128" mass="13747">MKTIDIVKENLLFILGLGALALVRPIMKMTGIMELIGQQFGSILMTILISLAWLVIVLIKKPASPVVILIFAGMSYALFAVILSGLASPLLDGKLQGPLTNPFALVSVFGINAIWGFIVGLIAKTLRR</sequence>
<organism evidence="2 3">
    <name type="scientific">Paenibacillus lautus</name>
    <name type="common">Bacillus lautus</name>
    <dbReference type="NCBI Taxonomy" id="1401"/>
    <lineage>
        <taxon>Bacteria</taxon>
        <taxon>Bacillati</taxon>
        <taxon>Bacillota</taxon>
        <taxon>Bacilli</taxon>
        <taxon>Bacillales</taxon>
        <taxon>Paenibacillaceae</taxon>
        <taxon>Paenibacillus</taxon>
    </lineage>
</organism>
<evidence type="ECO:0000313" key="2">
    <source>
        <dbReference type="EMBL" id="AYB47813.1"/>
    </source>
</evidence>
<feature type="transmembrane region" description="Helical" evidence="1">
    <location>
        <begin position="103"/>
        <end position="123"/>
    </location>
</feature>
<dbReference type="AlphaFoldDB" id="A0A385TWE5"/>
<keyword evidence="1" id="KW-1133">Transmembrane helix</keyword>
<gene>
    <name evidence="2" type="ORF">D5F53_13610</name>
</gene>
<feature type="transmembrane region" description="Helical" evidence="1">
    <location>
        <begin position="12"/>
        <end position="33"/>
    </location>
</feature>
<reference evidence="2 3" key="1">
    <citation type="submission" date="2018-09" db="EMBL/GenBank/DDBJ databases">
        <title>Genome Sequence of Paenibacillus lautus Strain E7593-69, Azo Dye-Degrading Bacteria, Isolated from Commercial Tattoo Inks.</title>
        <authorList>
            <person name="Nho S.W."/>
            <person name="Kim S.-J."/>
            <person name="Kweon O."/>
            <person name="Cerniglia C.E."/>
        </authorList>
    </citation>
    <scope>NUCLEOTIDE SEQUENCE [LARGE SCALE GENOMIC DNA]</scope>
    <source>
        <strain evidence="2 3">E7593-69</strain>
    </source>
</reference>
<keyword evidence="1" id="KW-0472">Membrane</keyword>
<evidence type="ECO:0000313" key="3">
    <source>
        <dbReference type="Proteomes" id="UP000266552"/>
    </source>
</evidence>
<feature type="transmembrane region" description="Helical" evidence="1">
    <location>
        <begin position="66"/>
        <end position="91"/>
    </location>
</feature>